<dbReference type="CDD" id="cd14066">
    <property type="entry name" value="STKc_IRAK"/>
    <property type="match status" value="1"/>
</dbReference>
<evidence type="ECO:0000256" key="6">
    <source>
        <dbReference type="ARBA" id="ARBA00022729"/>
    </source>
</evidence>
<dbReference type="InterPro" id="IPR017441">
    <property type="entry name" value="Protein_kinase_ATP_BS"/>
</dbReference>
<dbReference type="GO" id="GO:0005524">
    <property type="term" value="F:ATP binding"/>
    <property type="evidence" value="ECO:0007669"/>
    <property type="project" value="UniProtKB-UniRule"/>
</dbReference>
<dbReference type="AlphaFoldDB" id="A0A9Q1KLP8"/>
<evidence type="ECO:0000256" key="7">
    <source>
        <dbReference type="ARBA" id="ARBA00022737"/>
    </source>
</evidence>
<evidence type="ECO:0000256" key="9">
    <source>
        <dbReference type="ARBA" id="ARBA00022777"/>
    </source>
</evidence>
<accession>A0A9Q1KLP8</accession>
<dbReference type="SMART" id="SM00365">
    <property type="entry name" value="LRR_SD22"/>
    <property type="match status" value="3"/>
</dbReference>
<keyword evidence="10 14" id="KW-0067">ATP-binding</keyword>
<dbReference type="Pfam" id="PF00560">
    <property type="entry name" value="LRR_1"/>
    <property type="match status" value="5"/>
</dbReference>
<feature type="transmembrane region" description="Helical" evidence="16">
    <location>
        <begin position="636"/>
        <end position="659"/>
    </location>
</feature>
<keyword evidence="5 16" id="KW-0812">Transmembrane</keyword>
<dbReference type="InterPro" id="IPR032675">
    <property type="entry name" value="LRR_dom_sf"/>
</dbReference>
<comment type="subcellular location">
    <subcellularLocation>
        <location evidence="1">Membrane</location>
        <topology evidence="1">Single-pass type I membrane protein</topology>
    </subcellularLocation>
</comment>
<protein>
    <recommendedName>
        <fullName evidence="18">Protein kinase domain-containing protein</fullName>
    </recommendedName>
</protein>
<keyword evidence="7" id="KW-0677">Repeat</keyword>
<comment type="similarity">
    <text evidence="2">Belongs to the protein kinase superfamily. Ser/Thr protein kinase family.</text>
</comment>
<evidence type="ECO:0000256" key="17">
    <source>
        <dbReference type="SAM" id="SignalP"/>
    </source>
</evidence>
<evidence type="ECO:0000256" key="15">
    <source>
        <dbReference type="SAM" id="MobiDB-lite"/>
    </source>
</evidence>
<evidence type="ECO:0000259" key="18">
    <source>
        <dbReference type="PROSITE" id="PS50011"/>
    </source>
</evidence>
<evidence type="ECO:0000256" key="4">
    <source>
        <dbReference type="ARBA" id="ARBA00022679"/>
    </source>
</evidence>
<evidence type="ECO:0000256" key="8">
    <source>
        <dbReference type="ARBA" id="ARBA00022741"/>
    </source>
</evidence>
<dbReference type="InterPro" id="IPR013210">
    <property type="entry name" value="LRR_N_plant-typ"/>
</dbReference>
<dbReference type="InterPro" id="IPR050647">
    <property type="entry name" value="Plant_LRR-RLKs"/>
</dbReference>
<dbReference type="PROSITE" id="PS50011">
    <property type="entry name" value="PROTEIN_KINASE_DOM"/>
    <property type="match status" value="1"/>
</dbReference>
<dbReference type="GO" id="GO:0009791">
    <property type="term" value="P:post-embryonic development"/>
    <property type="evidence" value="ECO:0007669"/>
    <property type="project" value="UniProtKB-ARBA"/>
</dbReference>
<dbReference type="InterPro" id="IPR011009">
    <property type="entry name" value="Kinase-like_dom_sf"/>
</dbReference>
<evidence type="ECO:0000256" key="3">
    <source>
        <dbReference type="ARBA" id="ARBA00022614"/>
    </source>
</evidence>
<dbReference type="PANTHER" id="PTHR48056:SF29">
    <property type="entry name" value="RECEPTOR-LIKE PROTEIN KINASE HSL1"/>
    <property type="match status" value="1"/>
</dbReference>
<dbReference type="Pfam" id="PF08263">
    <property type="entry name" value="LRRNT_2"/>
    <property type="match status" value="1"/>
</dbReference>
<dbReference type="Gene3D" id="1.10.510.10">
    <property type="entry name" value="Transferase(Phosphotransferase) domain 1"/>
    <property type="match status" value="1"/>
</dbReference>
<evidence type="ECO:0000256" key="10">
    <source>
        <dbReference type="ARBA" id="ARBA00022840"/>
    </source>
</evidence>
<dbReference type="Proteomes" id="UP001153076">
    <property type="component" value="Unassembled WGS sequence"/>
</dbReference>
<feature type="domain" description="Protein kinase" evidence="18">
    <location>
        <begin position="693"/>
        <end position="999"/>
    </location>
</feature>
<keyword evidence="8 14" id="KW-0547">Nucleotide-binding</keyword>
<name>A0A9Q1KLP8_9CARY</name>
<dbReference type="GO" id="GO:0016020">
    <property type="term" value="C:membrane"/>
    <property type="evidence" value="ECO:0007669"/>
    <property type="project" value="UniProtKB-SubCell"/>
</dbReference>
<feature type="compositionally biased region" description="Polar residues" evidence="15">
    <location>
        <begin position="1021"/>
        <end position="1039"/>
    </location>
</feature>
<keyword evidence="11 16" id="KW-1133">Transmembrane helix</keyword>
<evidence type="ECO:0000313" key="19">
    <source>
        <dbReference type="EMBL" id="KAJ8445849.1"/>
    </source>
</evidence>
<dbReference type="OrthoDB" id="676979at2759"/>
<dbReference type="Gene3D" id="3.30.200.20">
    <property type="entry name" value="Phosphorylase Kinase, domain 1"/>
    <property type="match status" value="1"/>
</dbReference>
<dbReference type="InterPro" id="IPR000719">
    <property type="entry name" value="Prot_kinase_dom"/>
</dbReference>
<dbReference type="SUPFAM" id="SSF52058">
    <property type="entry name" value="L domain-like"/>
    <property type="match status" value="2"/>
</dbReference>
<dbReference type="EMBL" id="JAKOGI010000070">
    <property type="protein sequence ID" value="KAJ8445849.1"/>
    <property type="molecule type" value="Genomic_DNA"/>
</dbReference>
<dbReference type="SMART" id="SM00220">
    <property type="entry name" value="S_TKc"/>
    <property type="match status" value="1"/>
</dbReference>
<proteinExistence type="inferred from homology"/>
<keyword evidence="6 17" id="KW-0732">Signal</keyword>
<evidence type="ECO:0000313" key="20">
    <source>
        <dbReference type="Proteomes" id="UP001153076"/>
    </source>
</evidence>
<dbReference type="PROSITE" id="PS00107">
    <property type="entry name" value="PROTEIN_KINASE_ATP"/>
    <property type="match status" value="1"/>
</dbReference>
<feature type="binding site" evidence="14">
    <location>
        <position position="723"/>
    </location>
    <ligand>
        <name>ATP</name>
        <dbReference type="ChEBI" id="CHEBI:30616"/>
    </ligand>
</feature>
<keyword evidence="20" id="KW-1185">Reference proteome</keyword>
<sequence length="1039" mass="114964">MSKTAMQFLRILHPIFSLLLTFHPFWVISQSPASDREILLNIKKQWGNQPSLQSWDSTTSHCQWLGIQCTGGKTVTGISLENKDIAGEIPESICDLKNLTTLDLGGNTLSGEFPVFLYKCANLQTLVLSQNLFAGQLPNDINKLSPQLRYLDLSSNNFTGDIPITIAQLKGLQFLNLGSNLFNGTFPSGLANLVNLEELLLAYNPFSPMKLPKEFGMLKSLKYLWMTDCNLIGEVPESFANLSSLEQLDLVQNNLVGEIPGRLFLLKNLTFLYLYRNKLSGGLPTSIEALNLKEIDVSNNNLTGIIPEGIATLPKLEVLNLFNNQFHGVLPLNIGKIPTLTTLKIWSNSFSGPLPPELGLHSRLEDFEVSDNGFTGQLPENLCSNKGLWGVVAANNRLNGSIPSSLGQCNSLHTVQLQNNSFSGEVPEGLWTLQNVSIMQLSDNQLSGQLPDKFAWNLTRVEISNNRFAGNIPQSVKNWRNLVVFEASNNLISGTIPLDLTSLPGLNILLLDRNQLSGELPSDIISWKSLTNLNIASNKLSGPIPPALGSLPVLNSLDLSNNQFSGQIPPELGNLKLTSLNLSSNKLSGGLPYGLDNNVYEDSFWNTRLCSNNEVSNLPKCTTYHRKNANNLSSKLLALILSLGLAALLAALYFTWFTIKKLGNRGNKEELETWKLISFYRVDFTEEKILANLTESNLIGSGAHGKVYRIPTSQSGDSVAVKKIWRDGKMSNISEKDLLAEVQILSTIRHLNIVKLLCCVSSEDSKLLVYEYMENQSLDKWIPRGKERPISSSHGLVNQMGLGWPTRLRIAIGAAQGLSYMHHDCSPPIIHRDIKSSNILLDANFNAKIADFGLAKMLPKPEGQPHTVSAVAGSFGYMAPEYCYTNKVNEKIDVYSFGVVLLELVTGKEPHRGDENSNLAEWAWRHYCEGRPIVEALDKGVQETCYMEEMTNVFKIGLMCTSTLPSSRPSMKEVLQVLRHCNALEGCGRKDSRNEHDFAPLLGSGNRYDSNSLFHLERSKVPQSDGDQQRLSNASFESD</sequence>
<keyword evidence="13" id="KW-0325">Glycoprotein</keyword>
<dbReference type="InterPro" id="IPR001611">
    <property type="entry name" value="Leu-rich_rpt"/>
</dbReference>
<reference evidence="19" key="1">
    <citation type="submission" date="2022-04" db="EMBL/GenBank/DDBJ databases">
        <title>Carnegiea gigantea Genome sequencing and assembly v2.</title>
        <authorList>
            <person name="Copetti D."/>
            <person name="Sanderson M.J."/>
            <person name="Burquez A."/>
            <person name="Wojciechowski M.F."/>
        </authorList>
    </citation>
    <scope>NUCLEOTIDE SEQUENCE</scope>
    <source>
        <strain evidence="19">SGP5-SGP5p</strain>
        <tissue evidence="19">Aerial part</tissue>
    </source>
</reference>
<dbReference type="GO" id="GO:0033612">
    <property type="term" value="F:receptor serine/threonine kinase binding"/>
    <property type="evidence" value="ECO:0007669"/>
    <property type="project" value="TreeGrafter"/>
</dbReference>
<dbReference type="SMART" id="SM00369">
    <property type="entry name" value="LRR_TYP"/>
    <property type="match status" value="6"/>
</dbReference>
<dbReference type="FunFam" id="1.10.510.10:FF:000714">
    <property type="entry name" value="Kinase family with leucine-rich repeat domain-containing protein"/>
    <property type="match status" value="1"/>
</dbReference>
<evidence type="ECO:0000256" key="2">
    <source>
        <dbReference type="ARBA" id="ARBA00008684"/>
    </source>
</evidence>
<keyword evidence="3" id="KW-0433">Leucine-rich repeat</keyword>
<feature type="signal peptide" evidence="17">
    <location>
        <begin position="1"/>
        <end position="29"/>
    </location>
</feature>
<dbReference type="Gene3D" id="3.80.10.10">
    <property type="entry name" value="Ribonuclease Inhibitor"/>
    <property type="match status" value="4"/>
</dbReference>
<dbReference type="PROSITE" id="PS00108">
    <property type="entry name" value="PROTEIN_KINASE_ST"/>
    <property type="match status" value="1"/>
</dbReference>
<feature type="chain" id="PRO_5040322677" description="Protein kinase domain-containing protein" evidence="17">
    <location>
        <begin position="30"/>
        <end position="1039"/>
    </location>
</feature>
<gene>
    <name evidence="19" type="ORF">Cgig2_027930</name>
</gene>
<dbReference type="Pfam" id="PF13855">
    <property type="entry name" value="LRR_8"/>
    <property type="match status" value="2"/>
</dbReference>
<evidence type="ECO:0000256" key="12">
    <source>
        <dbReference type="ARBA" id="ARBA00023136"/>
    </source>
</evidence>
<evidence type="ECO:0000256" key="5">
    <source>
        <dbReference type="ARBA" id="ARBA00022692"/>
    </source>
</evidence>
<evidence type="ECO:0000256" key="16">
    <source>
        <dbReference type="SAM" id="Phobius"/>
    </source>
</evidence>
<dbReference type="InterPro" id="IPR008271">
    <property type="entry name" value="Ser/Thr_kinase_AS"/>
</dbReference>
<dbReference type="FunFam" id="3.80.10.10:FF:000041">
    <property type="entry name" value="LRR receptor-like serine/threonine-protein kinase ERECTA"/>
    <property type="match status" value="1"/>
</dbReference>
<evidence type="ECO:0000256" key="1">
    <source>
        <dbReference type="ARBA" id="ARBA00004479"/>
    </source>
</evidence>
<comment type="caution">
    <text evidence="19">The sequence shown here is derived from an EMBL/GenBank/DDBJ whole genome shotgun (WGS) entry which is preliminary data.</text>
</comment>
<dbReference type="InterPro" id="IPR003591">
    <property type="entry name" value="Leu-rich_rpt_typical-subtyp"/>
</dbReference>
<evidence type="ECO:0000256" key="11">
    <source>
        <dbReference type="ARBA" id="ARBA00022989"/>
    </source>
</evidence>
<dbReference type="Pfam" id="PF00069">
    <property type="entry name" value="Pkinase"/>
    <property type="match status" value="1"/>
</dbReference>
<dbReference type="GO" id="GO:0004672">
    <property type="term" value="F:protein kinase activity"/>
    <property type="evidence" value="ECO:0007669"/>
    <property type="project" value="InterPro"/>
</dbReference>
<organism evidence="19 20">
    <name type="scientific">Carnegiea gigantea</name>
    <dbReference type="NCBI Taxonomy" id="171969"/>
    <lineage>
        <taxon>Eukaryota</taxon>
        <taxon>Viridiplantae</taxon>
        <taxon>Streptophyta</taxon>
        <taxon>Embryophyta</taxon>
        <taxon>Tracheophyta</taxon>
        <taxon>Spermatophyta</taxon>
        <taxon>Magnoliopsida</taxon>
        <taxon>eudicotyledons</taxon>
        <taxon>Gunneridae</taxon>
        <taxon>Pentapetalae</taxon>
        <taxon>Caryophyllales</taxon>
        <taxon>Cactineae</taxon>
        <taxon>Cactaceae</taxon>
        <taxon>Cactoideae</taxon>
        <taxon>Echinocereeae</taxon>
        <taxon>Carnegiea</taxon>
    </lineage>
</organism>
<dbReference type="SUPFAM" id="SSF56112">
    <property type="entry name" value="Protein kinase-like (PK-like)"/>
    <property type="match status" value="1"/>
</dbReference>
<dbReference type="FunFam" id="3.80.10.10:FF:000077">
    <property type="entry name" value="LRR receptor-like serine/threonine-protein kinase ERL1"/>
    <property type="match status" value="1"/>
</dbReference>
<evidence type="ECO:0000256" key="13">
    <source>
        <dbReference type="ARBA" id="ARBA00023180"/>
    </source>
</evidence>
<keyword evidence="12 16" id="KW-0472">Membrane</keyword>
<feature type="region of interest" description="Disordered" evidence="15">
    <location>
        <begin position="1018"/>
        <end position="1039"/>
    </location>
</feature>
<dbReference type="FunFam" id="3.80.10.10:FF:000233">
    <property type="entry name" value="Leucine-rich repeat receptor-like protein kinase TDR"/>
    <property type="match status" value="1"/>
</dbReference>
<keyword evidence="4" id="KW-0808">Transferase</keyword>
<keyword evidence="9" id="KW-0418">Kinase</keyword>
<evidence type="ECO:0000256" key="14">
    <source>
        <dbReference type="PROSITE-ProRule" id="PRU10141"/>
    </source>
</evidence>
<dbReference type="PANTHER" id="PTHR48056">
    <property type="entry name" value="LRR RECEPTOR-LIKE SERINE/THREONINE-PROTEIN KINASE-RELATED"/>
    <property type="match status" value="1"/>
</dbReference>